<dbReference type="Gene3D" id="3.20.20.140">
    <property type="entry name" value="Metal-dependent hydrolases"/>
    <property type="match status" value="1"/>
</dbReference>
<dbReference type="Proteomes" id="UP001595909">
    <property type="component" value="Unassembled WGS sequence"/>
</dbReference>
<reference evidence="3" key="1">
    <citation type="journal article" date="2019" name="Int. J. Syst. Evol. Microbiol.">
        <title>The Global Catalogue of Microorganisms (GCM) 10K type strain sequencing project: providing services to taxonomists for standard genome sequencing and annotation.</title>
        <authorList>
            <consortium name="The Broad Institute Genomics Platform"/>
            <consortium name="The Broad Institute Genome Sequencing Center for Infectious Disease"/>
            <person name="Wu L."/>
            <person name="Ma J."/>
        </authorList>
    </citation>
    <scope>NUCLEOTIDE SEQUENCE [LARGE SCALE GENOMIC DNA]</scope>
    <source>
        <strain evidence="3">CCUG 50347</strain>
    </source>
</reference>
<organism evidence="2 3">
    <name type="scientific">Actinomycetospora chibensis</name>
    <dbReference type="NCBI Taxonomy" id="663606"/>
    <lineage>
        <taxon>Bacteria</taxon>
        <taxon>Bacillati</taxon>
        <taxon>Actinomycetota</taxon>
        <taxon>Actinomycetes</taxon>
        <taxon>Pseudonocardiales</taxon>
        <taxon>Pseudonocardiaceae</taxon>
        <taxon>Actinomycetospora</taxon>
    </lineage>
</organism>
<evidence type="ECO:0000313" key="3">
    <source>
        <dbReference type="Proteomes" id="UP001595909"/>
    </source>
</evidence>
<proteinExistence type="predicted"/>
<dbReference type="PANTHER" id="PTHR43383">
    <property type="entry name" value="NODULIN 6"/>
    <property type="match status" value="1"/>
</dbReference>
<evidence type="ECO:0000259" key="1">
    <source>
        <dbReference type="Pfam" id="PF04909"/>
    </source>
</evidence>
<dbReference type="RefSeq" id="WP_274189280.1">
    <property type="nucleotide sequence ID" value="NZ_BAABHN010000028.1"/>
</dbReference>
<dbReference type="InterPro" id="IPR032466">
    <property type="entry name" value="Metal_Hydrolase"/>
</dbReference>
<dbReference type="PANTHER" id="PTHR43383:SF2">
    <property type="entry name" value="AMIDOHYDROLASE 2 FAMILY PROTEIN"/>
    <property type="match status" value="1"/>
</dbReference>
<keyword evidence="3" id="KW-1185">Reference proteome</keyword>
<evidence type="ECO:0000313" key="2">
    <source>
        <dbReference type="EMBL" id="MFC4833436.1"/>
    </source>
</evidence>
<sequence>MSGSLSGSLVSAGLVPAGPISFLDGVRLIDHHCHSVVAGPLDRAGFEALLTEGAAPAPGTSGFDSALGFSVRRWCAPALDLPAHADPDDYLARRAELGPDEVTRRFLGGAGVGAVFVDHGFAAGGLLAPSALGVAAGAAVGEVVRLEAVGEAVADAGVDAAGYGDAVRDAVVARTDPGAVPTPVATKSVLAYRAGLDVDPTRPEAAEVTKAADGWLRRRAETGEPLRDPVLLRHGLWAGLDTGLPLQMHTGFGDRDEDLHRANPALLVGLARLVEPLGVPLMLLHCYPYHREAAWLAQVFAGVHVDVGLAVPYVGPRAATVVGELLELAPFGKVLYSSDAFGLPELHLLGALRFRSALGGLLEHLCATDELAPADAERVATMIGTDNARRVYGRMPA</sequence>
<protein>
    <submittedName>
        <fullName evidence="2">Amidohydrolase family protein</fullName>
    </submittedName>
</protein>
<name>A0ABV9RJB7_9PSEU</name>
<dbReference type="SUPFAM" id="SSF51556">
    <property type="entry name" value="Metallo-dependent hydrolases"/>
    <property type="match status" value="1"/>
</dbReference>
<feature type="domain" description="Amidohydrolase-related" evidence="1">
    <location>
        <begin position="213"/>
        <end position="394"/>
    </location>
</feature>
<dbReference type="EMBL" id="JBHSIM010000028">
    <property type="protein sequence ID" value="MFC4833436.1"/>
    <property type="molecule type" value="Genomic_DNA"/>
</dbReference>
<comment type="caution">
    <text evidence="2">The sequence shown here is derived from an EMBL/GenBank/DDBJ whole genome shotgun (WGS) entry which is preliminary data.</text>
</comment>
<gene>
    <name evidence="2" type="ORF">ACFPEL_13570</name>
</gene>
<accession>A0ABV9RJB7</accession>
<dbReference type="Pfam" id="PF04909">
    <property type="entry name" value="Amidohydro_2"/>
    <property type="match status" value="1"/>
</dbReference>
<dbReference type="InterPro" id="IPR006680">
    <property type="entry name" value="Amidohydro-rel"/>
</dbReference>